<proteinExistence type="predicted"/>
<gene>
    <name evidence="1" type="ORF">E3U43_001800</name>
</gene>
<evidence type="ECO:0000313" key="2">
    <source>
        <dbReference type="Proteomes" id="UP000793456"/>
    </source>
</evidence>
<dbReference type="Proteomes" id="UP000793456">
    <property type="component" value="Chromosome VII"/>
</dbReference>
<name>A0ACD3RFI6_LARCR</name>
<reference evidence="1" key="1">
    <citation type="submission" date="2018-11" db="EMBL/GenBank/DDBJ databases">
        <title>The sequence and de novo assembly of Larimichthys crocea genome using PacBio and Hi-C technologies.</title>
        <authorList>
            <person name="Xu P."/>
            <person name="Chen B."/>
            <person name="Zhou Z."/>
            <person name="Ke Q."/>
            <person name="Wu Y."/>
            <person name="Bai H."/>
            <person name="Pu F."/>
        </authorList>
    </citation>
    <scope>NUCLEOTIDE SEQUENCE</scope>
    <source>
        <tissue evidence="1">Muscle</tissue>
    </source>
</reference>
<organism evidence="1 2">
    <name type="scientific">Larimichthys crocea</name>
    <name type="common">Large yellow croaker</name>
    <name type="synonym">Pseudosciaena crocea</name>
    <dbReference type="NCBI Taxonomy" id="215358"/>
    <lineage>
        <taxon>Eukaryota</taxon>
        <taxon>Metazoa</taxon>
        <taxon>Chordata</taxon>
        <taxon>Craniata</taxon>
        <taxon>Vertebrata</taxon>
        <taxon>Euteleostomi</taxon>
        <taxon>Actinopterygii</taxon>
        <taxon>Neopterygii</taxon>
        <taxon>Teleostei</taxon>
        <taxon>Neoteleostei</taxon>
        <taxon>Acanthomorphata</taxon>
        <taxon>Eupercaria</taxon>
        <taxon>Sciaenidae</taxon>
        <taxon>Larimichthys</taxon>
    </lineage>
</organism>
<sequence>MAECPTAPECNAVPLTDEDRPADCVKHPPASMPPAQSLQSSGLTLSETSIGSFKRRKRKSIIVTVLLLIVSVLILIFGLAATTRTQNITVGGYYPGVILGFGSFLGIIGAHLIENKRQMLVASIVFISFGVVAAFCCAIVDGVFAARHIDLKPLYAGRCDYHFSETASERDVPCHPTSSRSSCNLRVKSNTCYCCDLYNCGKEHPLMGLQNKDVLKKFRKSSMIWNRVEVIGGYHEYTDVKSCQDVVHLYHLLWSATILNIVALFLGIITAAVLGGFKDMTPSAASESTSEPEAITAPVPSEPPPPTTSLNSYYNTAPCLPPYTAYDLQGSYMFPDSSGLSDDSQSGASHLWPTMVPPRYSPPHNHPDEKPPPYSP</sequence>
<evidence type="ECO:0000313" key="1">
    <source>
        <dbReference type="EMBL" id="TMS17731.1"/>
    </source>
</evidence>
<comment type="caution">
    <text evidence="1">The sequence shown here is derived from an EMBL/GenBank/DDBJ whole genome shotgun (WGS) entry which is preliminary data.</text>
</comment>
<protein>
    <submittedName>
        <fullName evidence="1">Uncharacterized protein</fullName>
    </submittedName>
</protein>
<accession>A0ACD3RFI6</accession>
<keyword evidence="2" id="KW-1185">Reference proteome</keyword>
<dbReference type="EMBL" id="CM011680">
    <property type="protein sequence ID" value="TMS17731.1"/>
    <property type="molecule type" value="Genomic_DNA"/>
</dbReference>